<name>Q2CAC0_OCEGH</name>
<comment type="caution">
    <text evidence="1">The sequence shown here is derived from an EMBL/GenBank/DDBJ whole genome shotgun (WGS) entry which is preliminary data.</text>
</comment>
<protein>
    <recommendedName>
        <fullName evidence="3">Glycoside hydrolase</fullName>
    </recommendedName>
</protein>
<dbReference type="EMBL" id="AAOT01000056">
    <property type="protein sequence ID" value="EAR49622.1"/>
    <property type="molecule type" value="Genomic_DNA"/>
</dbReference>
<dbReference type="SUPFAM" id="SSF110296">
    <property type="entry name" value="Oligoxyloglucan reducing end-specific cellobiohydrolase"/>
    <property type="match status" value="1"/>
</dbReference>
<accession>Q2CAC0</accession>
<dbReference type="InterPro" id="IPR052025">
    <property type="entry name" value="Xyloglucanase_GH74"/>
</dbReference>
<dbReference type="eggNOG" id="COG4447">
    <property type="taxonomic scope" value="Bacteria"/>
</dbReference>
<dbReference type="GO" id="GO:0010411">
    <property type="term" value="P:xyloglucan metabolic process"/>
    <property type="evidence" value="ECO:0007669"/>
    <property type="project" value="TreeGrafter"/>
</dbReference>
<dbReference type="CDD" id="cd15482">
    <property type="entry name" value="Sialidase_non-viral"/>
    <property type="match status" value="1"/>
</dbReference>
<dbReference type="Pfam" id="PF02012">
    <property type="entry name" value="BNR"/>
    <property type="match status" value="1"/>
</dbReference>
<reference evidence="1 2" key="1">
    <citation type="journal article" date="2010" name="J. Bacteriol.">
        <title>Genome sequences of Oceanicola granulosus HTCC2516(T) and Oceanicola batsensis HTCC2597(TDelta).</title>
        <authorList>
            <person name="Thrash J.C."/>
            <person name="Cho J.C."/>
            <person name="Vergin K.L."/>
            <person name="Giovannoni S.J."/>
        </authorList>
    </citation>
    <scope>NUCLEOTIDE SEQUENCE [LARGE SCALE GENOMIC DNA]</scope>
    <source>
        <strain evidence="2">ATCC BAA-861 / DSM 15982 / KCTC 12143 / HTCC2516</strain>
    </source>
</reference>
<evidence type="ECO:0000313" key="2">
    <source>
        <dbReference type="Proteomes" id="UP000003635"/>
    </source>
</evidence>
<sequence length="358" mass="38332">MGARVLLLIGTGKGVFICESDGERRDWRLRGPYCDTWPINHVIADPETGAIHAGGGNLWAGLDVWTSHDFGASWTRSAEGIAPLDDAPIDSVWSLAAAHGALWAGTRPATLFKSTDGGASFAPVEGLSAHPTRPDWPAGGAGLTLHHIVTDPGDPDRLWVGISSAGTFYSDDGGASWRTRNNGVRVLDWQTGEESFPEFGNCVHGLALAPGGAVMYQQGHNGMFVSDDGGEEWRAVDAGLPSTFGFPVAVHPRDPDTAWLIPLNGDVKGRYMPDARAAVWRTRDRGNSWQDLRNGLPQEHCYAAVLRQALARDRLDPAGVYFGTNSGALFASADEGDSWACVARDLPVIHSVETLVLD</sequence>
<dbReference type="AlphaFoldDB" id="Q2CAC0"/>
<dbReference type="Gene3D" id="2.130.10.10">
    <property type="entry name" value="YVTN repeat-like/Quinoprotein amine dehydrogenase"/>
    <property type="match status" value="1"/>
</dbReference>
<keyword evidence="2" id="KW-1185">Reference proteome</keyword>
<dbReference type="STRING" id="314256.OG2516_12571"/>
<dbReference type="InterPro" id="IPR002860">
    <property type="entry name" value="BNR_rpt"/>
</dbReference>
<evidence type="ECO:0008006" key="3">
    <source>
        <dbReference type="Google" id="ProtNLM"/>
    </source>
</evidence>
<dbReference type="PANTHER" id="PTHR43739">
    <property type="entry name" value="XYLOGLUCANASE (EUROFUNG)"/>
    <property type="match status" value="1"/>
</dbReference>
<dbReference type="PANTHER" id="PTHR43739:SF5">
    <property type="entry name" value="EXO-ALPHA-SIALIDASE"/>
    <property type="match status" value="1"/>
</dbReference>
<gene>
    <name evidence="1" type="ORF">OG2516_12571</name>
</gene>
<dbReference type="RefSeq" id="WP_007256032.1">
    <property type="nucleotide sequence ID" value="NZ_CH724107.1"/>
</dbReference>
<dbReference type="Proteomes" id="UP000003635">
    <property type="component" value="Unassembled WGS sequence"/>
</dbReference>
<evidence type="ECO:0000313" key="1">
    <source>
        <dbReference type="EMBL" id="EAR49622.1"/>
    </source>
</evidence>
<dbReference type="OrthoDB" id="9764804at2"/>
<dbReference type="HOGENOM" id="CLU_058803_2_0_5"/>
<organism evidence="1 2">
    <name type="scientific">Oceanicola granulosus (strain ATCC BAA-861 / DSM 15982 / KCTC 12143 / HTCC2516)</name>
    <dbReference type="NCBI Taxonomy" id="314256"/>
    <lineage>
        <taxon>Bacteria</taxon>
        <taxon>Pseudomonadati</taxon>
        <taxon>Pseudomonadota</taxon>
        <taxon>Alphaproteobacteria</taxon>
        <taxon>Rhodobacterales</taxon>
        <taxon>Roseobacteraceae</taxon>
        <taxon>Oceanicola</taxon>
    </lineage>
</organism>
<dbReference type="InterPro" id="IPR015943">
    <property type="entry name" value="WD40/YVTN_repeat-like_dom_sf"/>
</dbReference>
<proteinExistence type="predicted"/>